<organism evidence="2 3">
    <name type="scientific">Stemphylium lycopersici</name>
    <name type="common">Tomato gray leaf spot disease fungus</name>
    <name type="synonym">Thyrospora lycopersici</name>
    <dbReference type="NCBI Taxonomy" id="183478"/>
    <lineage>
        <taxon>Eukaryota</taxon>
        <taxon>Fungi</taxon>
        <taxon>Dikarya</taxon>
        <taxon>Ascomycota</taxon>
        <taxon>Pezizomycotina</taxon>
        <taxon>Dothideomycetes</taxon>
        <taxon>Pleosporomycetidae</taxon>
        <taxon>Pleosporales</taxon>
        <taxon>Pleosporineae</taxon>
        <taxon>Pleosporaceae</taxon>
        <taxon>Stemphylium</taxon>
    </lineage>
</organism>
<keyword evidence="2" id="KW-0223">Dioxygenase</keyword>
<dbReference type="EMBL" id="QGDH01000116">
    <property type="protein sequence ID" value="RAR06416.1"/>
    <property type="molecule type" value="Genomic_DNA"/>
</dbReference>
<evidence type="ECO:0000313" key="2">
    <source>
        <dbReference type="EMBL" id="RAR06416.1"/>
    </source>
</evidence>
<dbReference type="OrthoDB" id="4840035at2759"/>
<dbReference type="Proteomes" id="UP000249619">
    <property type="component" value="Unassembled WGS sequence"/>
</dbReference>
<comment type="caution">
    <text evidence="2">The sequence shown here is derived from an EMBL/GenBank/DDBJ whole genome shotgun (WGS) entry which is preliminary data.</text>
</comment>
<dbReference type="InterPro" id="IPR056125">
    <property type="entry name" value="DUF7708"/>
</dbReference>
<dbReference type="PANTHER" id="PTHR40619">
    <property type="entry name" value="FUNGAL STAND N-TERMINAL GOODBYE DOMAIN-CONTAINING PROTEIN"/>
    <property type="match status" value="1"/>
</dbReference>
<dbReference type="GO" id="GO:0051213">
    <property type="term" value="F:dioxygenase activity"/>
    <property type="evidence" value="ECO:0007669"/>
    <property type="project" value="UniProtKB-KW"/>
</dbReference>
<evidence type="ECO:0000313" key="3">
    <source>
        <dbReference type="Proteomes" id="UP000249619"/>
    </source>
</evidence>
<gene>
    <name evidence="2" type="ORF">DDE83_006965</name>
</gene>
<sequence length="649" mass="74291">MANFQASEEEQFVPREIVRAFSMRIRANNENDADGGSEIERALVQNFEDDESQQKKRIRQINEYLDSTSQLGRALQLSMQEFTSRVQKSTSQDVAPRKIETWEDVASIVENMMDRLKRKQDASKFRRATKHLRTFCNTVKAHSTGLKMLPTSNDYVTVFYGALATVLQASEGYTKIMEALPRALAEINDAVAAIEKRSWLFENDTMKCYMWRIYSQIFSFLGEVIRWYTKRSVQRLLSSFNEHLPEFFDDQVEEIQKLAKLVHDEADFRAQADAQINRLYLEEMDGKFDRFMIELSERDRAQRGRYERFREALEERKRDELWDKQVLEKILLETWNKIKRQDTGFAMTEILEEDARRRISWLEGPEDMELMHSDSFLDSRTSMRRDSGDSDTAKGTRDALLLRSARLEDYFDRAKVMMPRPSENEAAFADPDVADQIRSWIMATDSQLLYTSGMDPFGESSQTSDAASHYALVVREAGLPVCSYSCSLQSEDPPAGRTRETVELVALVYSLIRQLVELLPSTPGPKGVTMEDLRWTKLDGTLSTFSVALDILSALLLATKHAVVIIIIDGIDLLDDPSHRSTEKWLTDLVQLFVELPAMSQSAVFKVWFNSGGISPTLFEVLQPSQIAISGLPEFCSGRQMTGSELLML</sequence>
<dbReference type="AlphaFoldDB" id="A0A364MXE5"/>
<dbReference type="STRING" id="183478.A0A364MXE5"/>
<dbReference type="Pfam" id="PF24809">
    <property type="entry name" value="DUF7708"/>
    <property type="match status" value="1"/>
</dbReference>
<accession>A0A364MXE5</accession>
<feature type="domain" description="DUF7708" evidence="1">
    <location>
        <begin position="131"/>
        <end position="272"/>
    </location>
</feature>
<name>A0A364MXE5_STELY</name>
<keyword evidence="3" id="KW-1185">Reference proteome</keyword>
<keyword evidence="2" id="KW-0560">Oxidoreductase</keyword>
<protein>
    <submittedName>
        <fullName evidence="2">Phytanoyl-dioxygenase family protein</fullName>
    </submittedName>
</protein>
<dbReference type="PANTHER" id="PTHR40619:SF3">
    <property type="entry name" value="FUNGAL STAND N-TERMINAL GOODBYE DOMAIN-CONTAINING PROTEIN"/>
    <property type="match status" value="1"/>
</dbReference>
<proteinExistence type="predicted"/>
<reference evidence="3" key="1">
    <citation type="submission" date="2018-05" db="EMBL/GenBank/DDBJ databases">
        <title>Draft genome sequence of Stemphylium lycopersici strain CIDEFI 213.</title>
        <authorList>
            <person name="Medina R."/>
            <person name="Franco M.E.E."/>
            <person name="Lucentini C.G."/>
            <person name="Saparrat M.C.N."/>
            <person name="Balatti P.A."/>
        </authorList>
    </citation>
    <scope>NUCLEOTIDE SEQUENCE [LARGE SCALE GENOMIC DNA]</scope>
    <source>
        <strain evidence="3">CIDEFI 213</strain>
    </source>
</reference>
<evidence type="ECO:0000259" key="1">
    <source>
        <dbReference type="Pfam" id="PF24809"/>
    </source>
</evidence>